<dbReference type="Gene3D" id="1.25.10.10">
    <property type="entry name" value="Leucine-rich Repeat Variant"/>
    <property type="match status" value="2"/>
</dbReference>
<evidence type="ECO:0000256" key="1">
    <source>
        <dbReference type="SAM" id="Coils"/>
    </source>
</evidence>
<dbReference type="RefSeq" id="XP_013172610.1">
    <property type="nucleotide sequence ID" value="XM_013317156.1"/>
</dbReference>
<proteinExistence type="predicted"/>
<keyword evidence="1" id="KW-0175">Coiled coil</keyword>
<feature type="region of interest" description="Disordered" evidence="2">
    <location>
        <begin position="372"/>
        <end position="398"/>
    </location>
</feature>
<dbReference type="InterPro" id="IPR016024">
    <property type="entry name" value="ARM-type_fold"/>
</dbReference>
<dbReference type="InterPro" id="IPR006594">
    <property type="entry name" value="LisH"/>
</dbReference>
<accession>A0AAJ7ED87</accession>
<evidence type="ECO:0000256" key="2">
    <source>
        <dbReference type="SAM" id="MobiDB-lite"/>
    </source>
</evidence>
<gene>
    <name evidence="3" type="primary">LOC106121471</name>
</gene>
<protein>
    <submittedName>
        <fullName evidence="3">LisH domain and HEAT repeat-containing protein KIAA1468-like</fullName>
    </submittedName>
</protein>
<dbReference type="AlphaFoldDB" id="A0AAJ7ED87"/>
<organism evidence="3">
    <name type="scientific">Papilio xuthus</name>
    <name type="common">Asian swallowtail butterfly</name>
    <dbReference type="NCBI Taxonomy" id="66420"/>
    <lineage>
        <taxon>Eukaryota</taxon>
        <taxon>Metazoa</taxon>
        <taxon>Ecdysozoa</taxon>
        <taxon>Arthropoda</taxon>
        <taxon>Hexapoda</taxon>
        <taxon>Insecta</taxon>
        <taxon>Pterygota</taxon>
        <taxon>Neoptera</taxon>
        <taxon>Endopterygota</taxon>
        <taxon>Lepidoptera</taxon>
        <taxon>Glossata</taxon>
        <taxon>Ditrysia</taxon>
        <taxon>Papilionoidea</taxon>
        <taxon>Papilionidae</taxon>
        <taxon>Papilioninae</taxon>
        <taxon>Papilio</taxon>
    </lineage>
</organism>
<feature type="region of interest" description="Disordered" evidence="2">
    <location>
        <begin position="60"/>
        <end position="86"/>
    </location>
</feature>
<dbReference type="Proteomes" id="UP000694872">
    <property type="component" value="Unplaced"/>
</dbReference>
<reference evidence="3" key="1">
    <citation type="submission" date="2025-08" db="UniProtKB">
        <authorList>
            <consortium name="RefSeq"/>
        </authorList>
    </citation>
    <scope>IDENTIFICATION</scope>
</reference>
<dbReference type="SUPFAM" id="SSF48371">
    <property type="entry name" value="ARM repeat"/>
    <property type="match status" value="1"/>
</dbReference>
<dbReference type="GO" id="GO:0032367">
    <property type="term" value="P:intracellular cholesterol transport"/>
    <property type="evidence" value="ECO:0007669"/>
    <property type="project" value="InterPro"/>
</dbReference>
<feature type="coiled-coil region" evidence="1">
    <location>
        <begin position="264"/>
        <end position="291"/>
    </location>
</feature>
<dbReference type="PROSITE" id="PS50896">
    <property type="entry name" value="LISH"/>
    <property type="match status" value="1"/>
</dbReference>
<dbReference type="InterPro" id="IPR011989">
    <property type="entry name" value="ARM-like"/>
</dbReference>
<dbReference type="GeneID" id="106121471"/>
<dbReference type="GO" id="GO:0055037">
    <property type="term" value="C:recycling endosome"/>
    <property type="evidence" value="ECO:0007669"/>
    <property type="project" value="TreeGrafter"/>
</dbReference>
<dbReference type="KEGG" id="pxu:106121471"/>
<dbReference type="InterPro" id="IPR040362">
    <property type="entry name" value="RELCH"/>
</dbReference>
<name>A0AAJ7ED87_PAPXU</name>
<dbReference type="GO" id="GO:0005802">
    <property type="term" value="C:trans-Golgi network"/>
    <property type="evidence" value="ECO:0007669"/>
    <property type="project" value="InterPro"/>
</dbReference>
<dbReference type="PANTHER" id="PTHR32059:SF0">
    <property type="entry name" value="RAB11-BINDING PROTEIN RELCH"/>
    <property type="match status" value="1"/>
</dbReference>
<evidence type="ECO:0000313" key="3">
    <source>
        <dbReference type="RefSeq" id="XP_013172610.1"/>
    </source>
</evidence>
<sequence length="1160" mass="128347">MNPYKDVEDSSFTSSPHLAYEDIATKLLKDHYFLTALELHTELVESGKELPQLREFFSNPGNFEQHVSRPSDIGSMHRTPSQATLDSLDTARYSEDGGGDRGGSGGDVAVLEFELRKARETINALRANLTQFADGESALDKITQDNFDKRSLKPHEKRALNFLINEYLLLQNYKLTSITFSDENPDQEFEDWDDVGLNMPRPAGLISLFRGNKRVLSTSTNDAVTQTDTKQTFDILCQTECEEENVCVSCQTSLDNDADWNHEILIQAEEIELLKQKIIALETEKLNFQKLYDAAIVSLNSLTSPTSESKGLDLQIPGDKLSTTGQIIQQSLDAKPLTCTATENHYGSGNSTNSATPDQFEMIDSEKNCGIKKEGSNTSSFEPAMLGESAGGSPVRRGSVTTLDETLSINDAGDWTRVQYEYTTIENNTKEMWIDSGIPTGVKEPILNLCSEALNLNEPLTNDLLAELVNSDKPITLPGLLLLVADTLPRIVPHTLVSRRSEAAALLAAGAALLSAAEARRARLLHTLLTLLKKPEPNDARIICEAVCLVVKWGGAAEVLSSVAELLASRSSERRILASQICLAIAPYVPVELCTSLLLSLVALMCESSEPEVRSLGLKSACLVCVVADHKYNQLENLMFSFLKDPVEKNVKDTINVFVPTLARSALMAGKFSSDLCNRVMTSLIKSTSDNEWKSVILNLEVIKSLVQAKLAYVINVQIVRDVNLSNCDMKTINLQDVPLGSEEKFLDVQCYISDSVDAKMLLLAMNSLIKDPSVRWTELDWFNDWIRKLLEIIGNCKVSNHPMVYELLITLFNTYIDNFGYHFACNIMKPIFIDILNELEQKMEKLDTISLESTVVVGIYLASILLAVEEGPSQAEFLQKWIVYSSVRGLPAKIFSMPFKWLATHRPEVLSFFWQHLREFCASSCENASGAGIRAHIAALLTDMVNVADVTEECMERQLLPALIALLYDDDICVREAALSSWGSMTRCCVVRGLACGAHCWPPMEQWLGGRTLSHREAARLAESLALLVLPTVDDRAVSEQAVSLLCALCHHPTLSAEWVSSLTPGLQLAVHHCRQHPAILPALRKLEESVQTGAMSQYKSSIEALLNAAGSDVSVSPRDLPRPTTNLQAAQEVGRRVTQIFHQSKTNINLQNIFKKKT</sequence>
<dbReference type="PANTHER" id="PTHR32059">
    <property type="entry name" value="RAB11-BINDING PROTEIN RELCH"/>
    <property type="match status" value="1"/>
</dbReference>